<comment type="similarity">
    <text evidence="1 2">Belongs to the iron/ascorbate-dependent oxidoreductase family.</text>
</comment>
<keyword evidence="2" id="KW-0560">Oxidoreductase</keyword>
<dbReference type="SUPFAM" id="SSF51197">
    <property type="entry name" value="Clavaminate synthase-like"/>
    <property type="match status" value="1"/>
</dbReference>
<accession>A0A9P3EW43</accession>
<keyword evidence="2" id="KW-0408">Iron</keyword>
<dbReference type="InterPro" id="IPR050231">
    <property type="entry name" value="Iron_ascorbate_oxido_reductase"/>
</dbReference>
<organism evidence="4 5">
    <name type="scientific">Aspergillus pseudoviridinutans</name>
    <dbReference type="NCBI Taxonomy" id="1517512"/>
    <lineage>
        <taxon>Eukaryota</taxon>
        <taxon>Fungi</taxon>
        <taxon>Dikarya</taxon>
        <taxon>Ascomycota</taxon>
        <taxon>Pezizomycotina</taxon>
        <taxon>Eurotiomycetes</taxon>
        <taxon>Eurotiomycetidae</taxon>
        <taxon>Eurotiales</taxon>
        <taxon>Aspergillaceae</taxon>
        <taxon>Aspergillus</taxon>
        <taxon>Aspergillus subgen. Fumigati</taxon>
    </lineage>
</organism>
<dbReference type="PANTHER" id="PTHR47990">
    <property type="entry name" value="2-OXOGLUTARATE (2OG) AND FE(II)-DEPENDENT OXYGENASE SUPERFAMILY PROTEIN-RELATED"/>
    <property type="match status" value="1"/>
</dbReference>
<dbReference type="GeneID" id="67007963"/>
<keyword evidence="2" id="KW-0479">Metal-binding</keyword>
<dbReference type="PROSITE" id="PS51471">
    <property type="entry name" value="FE2OG_OXY"/>
    <property type="match status" value="1"/>
</dbReference>
<dbReference type="AlphaFoldDB" id="A0A9P3EW43"/>
<evidence type="ECO:0000259" key="3">
    <source>
        <dbReference type="PROSITE" id="PS51471"/>
    </source>
</evidence>
<dbReference type="Pfam" id="PF14226">
    <property type="entry name" value="DIOX_N"/>
    <property type="match status" value="1"/>
</dbReference>
<gene>
    <name evidence="4" type="ORF">Asppvi_009353</name>
</gene>
<dbReference type="InterPro" id="IPR027443">
    <property type="entry name" value="IPNS-like_sf"/>
</dbReference>
<dbReference type="GO" id="GO:0044283">
    <property type="term" value="P:small molecule biosynthetic process"/>
    <property type="evidence" value="ECO:0007669"/>
    <property type="project" value="UniProtKB-ARBA"/>
</dbReference>
<evidence type="ECO:0000313" key="5">
    <source>
        <dbReference type="Proteomes" id="UP001043456"/>
    </source>
</evidence>
<name>A0A9P3EW43_9EURO</name>
<dbReference type="OrthoDB" id="288590at2759"/>
<dbReference type="InterPro" id="IPR044861">
    <property type="entry name" value="IPNS-like_FE2OG_OXY"/>
</dbReference>
<dbReference type="Gene3D" id="2.60.120.330">
    <property type="entry name" value="B-lactam Antibiotic, Isopenicillin N Synthase, Chain"/>
    <property type="match status" value="1"/>
</dbReference>
<dbReference type="Proteomes" id="UP001043456">
    <property type="component" value="Unassembled WGS sequence"/>
</dbReference>
<proteinExistence type="inferred from homology"/>
<reference evidence="4 5" key="1">
    <citation type="submission" date="2018-10" db="EMBL/GenBank/DDBJ databases">
        <title>Pan-genome distribution and transcriptional activeness of fungal secondary metabolism genes in Aspergillus section Fumigati.</title>
        <authorList>
            <person name="Takahashi H."/>
            <person name="Umemura M."/>
            <person name="Ninomiya A."/>
            <person name="Kusuya Y."/>
            <person name="Urayama S."/>
            <person name="Shimizu M."/>
            <person name="Watanabe A."/>
            <person name="Kamei K."/>
            <person name="Yaguchi T."/>
            <person name="Hagiwara D."/>
        </authorList>
    </citation>
    <scope>NUCLEOTIDE SEQUENCE [LARGE SCALE GENOMIC DNA]</scope>
    <source>
        <strain evidence="4 5">IFM 55266</strain>
    </source>
</reference>
<dbReference type="Pfam" id="PF03171">
    <property type="entry name" value="2OG-FeII_Oxy"/>
    <property type="match status" value="1"/>
</dbReference>
<dbReference type="GO" id="GO:0016491">
    <property type="term" value="F:oxidoreductase activity"/>
    <property type="evidence" value="ECO:0007669"/>
    <property type="project" value="UniProtKB-KW"/>
</dbReference>
<dbReference type="InterPro" id="IPR005123">
    <property type="entry name" value="Oxoglu/Fe-dep_dioxygenase_dom"/>
</dbReference>
<keyword evidence="5" id="KW-1185">Reference proteome</keyword>
<dbReference type="RefSeq" id="XP_043161145.1">
    <property type="nucleotide sequence ID" value="XM_043305210.1"/>
</dbReference>
<dbReference type="GO" id="GO:0046872">
    <property type="term" value="F:metal ion binding"/>
    <property type="evidence" value="ECO:0007669"/>
    <property type="project" value="UniProtKB-KW"/>
</dbReference>
<sequence>MNEKPALNYGSLPTVSLDKLIDGDAGTVNELTSACRDIGFFYLDLRNVRTNNILEDVDRIFSITDDLFRLPFEKKQEYSTEKFSVSKILGYKPPGLTTGPYGGKKDGFESFMIPNNALFDLDPNMPMTAPEPLTSKRDLLEHFVGDIHEQGLLILSTLSRALQLPLDLKDCHRKCELSTTGLGLLKYLPYGSSDANIGHIAHTDLGSLAIVFSNTGGLQVFMPGLEDWRYIAPKPGHAIVNVGDSLTALSKGVLRSCLHRVVPPPDAWDQIKFSLVYLMRPEYDTVFTTSDGKEWRSLDWHNRKFTVLRATHLVQSQDSVLTGRHGFIGLADTPSLTKP</sequence>
<evidence type="ECO:0000256" key="1">
    <source>
        <dbReference type="ARBA" id="ARBA00008056"/>
    </source>
</evidence>
<protein>
    <recommendedName>
        <fullName evidence="3">Fe2OG dioxygenase domain-containing protein</fullName>
    </recommendedName>
</protein>
<dbReference type="InterPro" id="IPR026992">
    <property type="entry name" value="DIOX_N"/>
</dbReference>
<evidence type="ECO:0000256" key="2">
    <source>
        <dbReference type="RuleBase" id="RU003682"/>
    </source>
</evidence>
<comment type="caution">
    <text evidence="4">The sequence shown here is derived from an EMBL/GenBank/DDBJ whole genome shotgun (WGS) entry which is preliminary data.</text>
</comment>
<evidence type="ECO:0000313" key="4">
    <source>
        <dbReference type="EMBL" id="GIJ90399.1"/>
    </source>
</evidence>
<dbReference type="EMBL" id="BHVY01000007">
    <property type="protein sequence ID" value="GIJ90399.1"/>
    <property type="molecule type" value="Genomic_DNA"/>
</dbReference>
<feature type="domain" description="Fe2OG dioxygenase" evidence="3">
    <location>
        <begin position="178"/>
        <end position="281"/>
    </location>
</feature>